<dbReference type="Proteomes" id="UP000054383">
    <property type="component" value="Unassembled WGS sequence"/>
</dbReference>
<dbReference type="SUPFAM" id="SSF52047">
    <property type="entry name" value="RNI-like"/>
    <property type="match status" value="1"/>
</dbReference>
<proteinExistence type="predicted"/>
<dbReference type="EMBL" id="CVMT01000003">
    <property type="protein sequence ID" value="CRG86800.1"/>
    <property type="molecule type" value="Genomic_DNA"/>
</dbReference>
<name>A0A0U1LW51_TALIS</name>
<dbReference type="AlphaFoldDB" id="A0A0U1LW51"/>
<evidence type="ECO:0008006" key="3">
    <source>
        <dbReference type="Google" id="ProtNLM"/>
    </source>
</evidence>
<gene>
    <name evidence="1" type="ORF">PISL3812_03812</name>
</gene>
<keyword evidence="2" id="KW-1185">Reference proteome</keyword>
<accession>A0A0U1LW51</accession>
<dbReference type="InterPro" id="IPR032675">
    <property type="entry name" value="LRR_dom_sf"/>
</dbReference>
<evidence type="ECO:0000313" key="1">
    <source>
        <dbReference type="EMBL" id="CRG86800.1"/>
    </source>
</evidence>
<reference evidence="1 2" key="1">
    <citation type="submission" date="2015-04" db="EMBL/GenBank/DDBJ databases">
        <authorList>
            <person name="Syromyatnikov M.Y."/>
            <person name="Popov V.N."/>
        </authorList>
    </citation>
    <scope>NUCLEOTIDE SEQUENCE [LARGE SCALE GENOMIC DNA]</scope>
    <source>
        <strain evidence="1">WF-38-12</strain>
    </source>
</reference>
<evidence type="ECO:0000313" key="2">
    <source>
        <dbReference type="Proteomes" id="UP000054383"/>
    </source>
</evidence>
<sequence>MAELSTLYAFEALESFEIEKPNNTVSYIASWLCQCKNLRSLNLGRSLENASLLSRILVDERICLESLNVGISKSTPIHVRVAFYRSLAFQSSLHTLCISSDDRQSNTTSVIQILLQAVTKLNQLRELDLNEDISLDQLSTLTLYLPKLAVLTVNGTNFDDDIWPLFFGLKKPQITQDLRELPFYALGHS</sequence>
<dbReference type="Gene3D" id="3.80.10.10">
    <property type="entry name" value="Ribonuclease Inhibitor"/>
    <property type="match status" value="1"/>
</dbReference>
<protein>
    <recommendedName>
        <fullName evidence="3">F-box domain-containing protein</fullName>
    </recommendedName>
</protein>
<organism evidence="1 2">
    <name type="scientific">Talaromyces islandicus</name>
    <name type="common">Penicillium islandicum</name>
    <dbReference type="NCBI Taxonomy" id="28573"/>
    <lineage>
        <taxon>Eukaryota</taxon>
        <taxon>Fungi</taxon>
        <taxon>Dikarya</taxon>
        <taxon>Ascomycota</taxon>
        <taxon>Pezizomycotina</taxon>
        <taxon>Eurotiomycetes</taxon>
        <taxon>Eurotiomycetidae</taxon>
        <taxon>Eurotiales</taxon>
        <taxon>Trichocomaceae</taxon>
        <taxon>Talaromyces</taxon>
        <taxon>Talaromyces sect. Islandici</taxon>
    </lineage>
</organism>
<dbReference type="OrthoDB" id="10028886at2759"/>